<evidence type="ECO:0000313" key="14">
    <source>
        <dbReference type="Ensembl" id="ENSMODP00000018590.3"/>
    </source>
</evidence>
<dbReference type="AlphaFoldDB" id="F7BYD6"/>
<dbReference type="FunCoup" id="F7BYD6">
    <property type="interactions" value="660"/>
</dbReference>
<evidence type="ECO:0000259" key="13">
    <source>
        <dbReference type="PROSITE" id="PS50106"/>
    </source>
</evidence>
<evidence type="ECO:0000256" key="9">
    <source>
        <dbReference type="ARBA" id="ARBA00080341"/>
    </source>
</evidence>
<reference evidence="14 15" key="1">
    <citation type="journal article" date="2007" name="Nature">
        <title>Genome of the marsupial Monodelphis domestica reveals innovation in non-coding sequences.</title>
        <authorList>
            <person name="Mikkelsen T.S."/>
            <person name="Wakefield M.J."/>
            <person name="Aken B."/>
            <person name="Amemiya C.T."/>
            <person name="Chang J.L."/>
            <person name="Duke S."/>
            <person name="Garber M."/>
            <person name="Gentles A.J."/>
            <person name="Goodstadt L."/>
            <person name="Heger A."/>
            <person name="Jurka J."/>
            <person name="Kamal M."/>
            <person name="Mauceli E."/>
            <person name="Searle S.M."/>
            <person name="Sharpe T."/>
            <person name="Baker M.L."/>
            <person name="Batzer M.A."/>
            <person name="Benos P.V."/>
            <person name="Belov K."/>
            <person name="Clamp M."/>
            <person name="Cook A."/>
            <person name="Cuff J."/>
            <person name="Das R."/>
            <person name="Davidow L."/>
            <person name="Deakin J.E."/>
            <person name="Fazzari M.J."/>
            <person name="Glass J.L."/>
            <person name="Grabherr M."/>
            <person name="Greally J.M."/>
            <person name="Gu W."/>
            <person name="Hore T.A."/>
            <person name="Huttley G.A."/>
            <person name="Kleber M."/>
            <person name="Jirtle R.L."/>
            <person name="Koina E."/>
            <person name="Lee J.T."/>
            <person name="Mahony S."/>
            <person name="Marra M.A."/>
            <person name="Miller R.D."/>
            <person name="Nicholls R.D."/>
            <person name="Oda M."/>
            <person name="Papenfuss A.T."/>
            <person name="Parra Z.E."/>
            <person name="Pollock D.D."/>
            <person name="Ray D.A."/>
            <person name="Schein J.E."/>
            <person name="Speed T.P."/>
            <person name="Thompson K."/>
            <person name="VandeBerg J.L."/>
            <person name="Wade C.M."/>
            <person name="Walker J.A."/>
            <person name="Waters P.D."/>
            <person name="Webber C."/>
            <person name="Weidman J.R."/>
            <person name="Xie X."/>
            <person name="Zody M.C."/>
            <person name="Baldwin J."/>
            <person name="Abdouelleil A."/>
            <person name="Abdulkadir J."/>
            <person name="Abebe A."/>
            <person name="Abera B."/>
            <person name="Abreu J."/>
            <person name="Acer S.C."/>
            <person name="Aftuck L."/>
            <person name="Alexander A."/>
            <person name="An P."/>
            <person name="Anderson E."/>
            <person name="Anderson S."/>
            <person name="Arachi H."/>
            <person name="Azer M."/>
            <person name="Bachantsang P."/>
            <person name="Barry A."/>
            <person name="Bayul T."/>
            <person name="Berlin A."/>
            <person name="Bessette D."/>
            <person name="Bloom T."/>
            <person name="Bloom T."/>
            <person name="Boguslavskiy L."/>
            <person name="Bonnet C."/>
            <person name="Boukhgalter B."/>
            <person name="Bourzgui I."/>
            <person name="Brown A."/>
            <person name="Cahill P."/>
            <person name="Channer S."/>
            <person name="Cheshatsang Y."/>
            <person name="Chuda L."/>
            <person name="Citroen M."/>
            <person name="Collymore A."/>
            <person name="Cooke P."/>
            <person name="Costello M."/>
            <person name="D'Aco K."/>
            <person name="Daza R."/>
            <person name="De Haan G."/>
            <person name="DeGray S."/>
            <person name="DeMaso C."/>
            <person name="Dhargay N."/>
            <person name="Dooley K."/>
            <person name="Dooley E."/>
            <person name="Doricent M."/>
            <person name="Dorje P."/>
            <person name="Dorjee K."/>
            <person name="Dupes A."/>
            <person name="Elong R."/>
            <person name="Falk J."/>
            <person name="Farina A."/>
            <person name="Faro S."/>
            <person name="Ferguson D."/>
            <person name="Fisher S."/>
            <person name="Foley C.D."/>
            <person name="Franke A."/>
            <person name="Friedrich D."/>
            <person name="Gadbois L."/>
            <person name="Gearin G."/>
            <person name="Gearin C.R."/>
            <person name="Giannoukos G."/>
            <person name="Goode T."/>
            <person name="Graham J."/>
            <person name="Grandbois E."/>
            <person name="Grewal S."/>
            <person name="Gyaltsen K."/>
            <person name="Hafez N."/>
            <person name="Hagos B."/>
            <person name="Hall J."/>
            <person name="Henson C."/>
            <person name="Hollinger A."/>
            <person name="Honan T."/>
            <person name="Huard M.D."/>
            <person name="Hughes L."/>
            <person name="Hurhula B."/>
            <person name="Husby M.E."/>
            <person name="Kamat A."/>
            <person name="Kanga B."/>
            <person name="Kashin S."/>
            <person name="Khazanovich D."/>
            <person name="Kisner P."/>
            <person name="Lance K."/>
            <person name="Lara M."/>
            <person name="Lee W."/>
            <person name="Lennon N."/>
            <person name="Letendre F."/>
            <person name="LeVine R."/>
            <person name="Lipovsky A."/>
            <person name="Liu X."/>
            <person name="Liu J."/>
            <person name="Liu S."/>
            <person name="Lokyitsang T."/>
            <person name="Lokyitsang Y."/>
            <person name="Lubonja R."/>
            <person name="Lui A."/>
            <person name="MacDonald P."/>
            <person name="Magnisalis V."/>
            <person name="Maru K."/>
            <person name="Matthews C."/>
            <person name="McCusker W."/>
            <person name="McDonough S."/>
            <person name="Mehta T."/>
            <person name="Meldrim J."/>
            <person name="Meneus L."/>
            <person name="Mihai O."/>
            <person name="Mihalev A."/>
            <person name="Mihova T."/>
            <person name="Mittelman R."/>
            <person name="Mlenga V."/>
            <person name="Montmayeur A."/>
            <person name="Mulrain L."/>
            <person name="Navidi A."/>
            <person name="Naylor J."/>
            <person name="Negash T."/>
            <person name="Nguyen T."/>
            <person name="Nguyen N."/>
            <person name="Nicol R."/>
            <person name="Norbu C."/>
            <person name="Norbu N."/>
            <person name="Novod N."/>
            <person name="O'Neill B."/>
            <person name="Osman S."/>
            <person name="Markiewicz E."/>
            <person name="Oyono O.L."/>
            <person name="Patti C."/>
            <person name="Phunkhang P."/>
            <person name="Pierre F."/>
            <person name="Priest M."/>
            <person name="Raghuraman S."/>
            <person name="Rege F."/>
            <person name="Reyes R."/>
            <person name="Rise C."/>
            <person name="Rogov P."/>
            <person name="Ross K."/>
            <person name="Ryan E."/>
            <person name="Settipalli S."/>
            <person name="Shea T."/>
            <person name="Sherpa N."/>
            <person name="Shi L."/>
            <person name="Shih D."/>
            <person name="Sparrow T."/>
            <person name="Spaulding J."/>
            <person name="Stalker J."/>
            <person name="Stange-Thomann N."/>
            <person name="Stavropoulos S."/>
            <person name="Stone C."/>
            <person name="Strader C."/>
            <person name="Tesfaye S."/>
            <person name="Thomson T."/>
            <person name="Thoulutsang Y."/>
            <person name="Thoulutsang D."/>
            <person name="Topham K."/>
            <person name="Topping I."/>
            <person name="Tsamla T."/>
            <person name="Vassiliev H."/>
            <person name="Vo A."/>
            <person name="Wangchuk T."/>
            <person name="Wangdi T."/>
            <person name="Weiand M."/>
            <person name="Wilkinson J."/>
            <person name="Wilson A."/>
            <person name="Yadav S."/>
            <person name="Young G."/>
            <person name="Yu Q."/>
            <person name="Zembek L."/>
            <person name="Zhong D."/>
            <person name="Zimmer A."/>
            <person name="Zwirko Z."/>
            <person name="Jaffe D.B."/>
            <person name="Alvarez P."/>
            <person name="Brockman W."/>
            <person name="Butler J."/>
            <person name="Chin C."/>
            <person name="Gnerre S."/>
            <person name="MacCallum I."/>
            <person name="Graves J.A."/>
            <person name="Ponting C.P."/>
            <person name="Breen M."/>
            <person name="Samollow P.B."/>
            <person name="Lander E.S."/>
            <person name="Lindblad-Toh K."/>
        </authorList>
    </citation>
    <scope>NUCLEOTIDE SEQUENCE [LARGE SCALE GENOMIC DNA]</scope>
</reference>
<feature type="coiled-coil region" evidence="10">
    <location>
        <begin position="306"/>
        <end position="421"/>
    </location>
</feature>
<dbReference type="GO" id="GO:0061178">
    <property type="term" value="P:regulation of insulin secretion involved in cellular response to glucose stimulus"/>
    <property type="evidence" value="ECO:0007669"/>
    <property type="project" value="Ensembl"/>
</dbReference>
<protein>
    <recommendedName>
        <fullName evidence="8">Syntaxin-binding protein 4</fullName>
    </recommendedName>
    <alternativeName>
        <fullName evidence="9">Syntaxin 4-interacting protein</fullName>
    </alternativeName>
</protein>
<dbReference type="OMA" id="KXEAKAV"/>
<comment type="subcellular location">
    <subcellularLocation>
        <location evidence="1">Cytoplasm</location>
    </subcellularLocation>
</comment>
<feature type="region of interest" description="Disordered" evidence="11">
    <location>
        <begin position="175"/>
        <end position="214"/>
    </location>
</feature>
<evidence type="ECO:0000256" key="5">
    <source>
        <dbReference type="ARBA" id="ARBA00023054"/>
    </source>
</evidence>
<dbReference type="PROSITE" id="PS50106">
    <property type="entry name" value="PDZ"/>
    <property type="match status" value="1"/>
</dbReference>
<dbReference type="InterPro" id="IPR001478">
    <property type="entry name" value="PDZ"/>
</dbReference>
<dbReference type="GO" id="GO:0071346">
    <property type="term" value="P:cellular response to type II interferon"/>
    <property type="evidence" value="ECO:0007669"/>
    <property type="project" value="Ensembl"/>
</dbReference>
<dbReference type="InterPro" id="IPR036034">
    <property type="entry name" value="PDZ_sf"/>
</dbReference>
<dbReference type="InParanoid" id="F7BYD6"/>
<dbReference type="PANTHER" id="PTHR19964">
    <property type="entry name" value="MULTIPLE PDZ DOMAIN PROTEIN"/>
    <property type="match status" value="1"/>
</dbReference>
<evidence type="ECO:0000256" key="10">
    <source>
        <dbReference type="SAM" id="Coils"/>
    </source>
</evidence>
<feature type="compositionally biased region" description="Low complexity" evidence="11">
    <location>
        <begin position="184"/>
        <end position="194"/>
    </location>
</feature>
<dbReference type="SMART" id="SM00228">
    <property type="entry name" value="PDZ"/>
    <property type="match status" value="1"/>
</dbReference>
<keyword evidence="2" id="KW-0963">Cytoplasm</keyword>
<evidence type="ECO:0000256" key="8">
    <source>
        <dbReference type="ARBA" id="ARBA00069756"/>
    </source>
</evidence>
<feature type="domain" description="WW" evidence="12">
    <location>
        <begin position="523"/>
        <end position="556"/>
    </location>
</feature>
<dbReference type="InterPro" id="IPR011992">
    <property type="entry name" value="EF-hand-dom_pair"/>
</dbReference>
<dbReference type="GO" id="GO:0010827">
    <property type="term" value="P:regulation of D-glucose transmembrane transport"/>
    <property type="evidence" value="ECO:0007669"/>
    <property type="project" value="Ensembl"/>
</dbReference>
<keyword evidence="15" id="KW-1185">Reference proteome</keyword>
<dbReference type="PROSITE" id="PS50020">
    <property type="entry name" value="WW_DOMAIN_2"/>
    <property type="match status" value="1"/>
</dbReference>
<evidence type="ECO:0000256" key="6">
    <source>
        <dbReference type="ARBA" id="ARBA00053815"/>
    </source>
</evidence>
<reference evidence="14" key="2">
    <citation type="submission" date="2025-08" db="UniProtKB">
        <authorList>
            <consortium name="Ensembl"/>
        </authorList>
    </citation>
    <scope>IDENTIFICATION</scope>
</reference>
<dbReference type="RefSeq" id="XP_016285824.1">
    <property type="nucleotide sequence ID" value="XM_016430338.2"/>
</dbReference>
<dbReference type="PANTHER" id="PTHR19964:SF16">
    <property type="entry name" value="SYNTAXIN-BINDING PROTEIN 4"/>
    <property type="match status" value="1"/>
</dbReference>
<dbReference type="HOGENOM" id="CLU_022133_1_0_1"/>
<gene>
    <name evidence="14" type="primary">STXBP4</name>
</gene>
<comment type="subunit">
    <text evidence="7">Interacts with STX4A.</text>
</comment>
<dbReference type="InterPro" id="IPR001202">
    <property type="entry name" value="WW_dom"/>
</dbReference>
<reference evidence="14" key="3">
    <citation type="submission" date="2025-09" db="UniProtKB">
        <authorList>
            <consortium name="Ensembl"/>
        </authorList>
    </citation>
    <scope>IDENTIFICATION</scope>
</reference>
<evidence type="ECO:0000256" key="4">
    <source>
        <dbReference type="ARBA" id="ARBA00022737"/>
    </source>
</evidence>
<accession>F7BYD6</accession>
<dbReference type="GO" id="GO:0010838">
    <property type="term" value="P:positive regulation of keratinocyte proliferation"/>
    <property type="evidence" value="ECO:0007669"/>
    <property type="project" value="Ensembl"/>
</dbReference>
<dbReference type="SUPFAM" id="SSF51045">
    <property type="entry name" value="WW domain"/>
    <property type="match status" value="1"/>
</dbReference>
<feature type="domain" description="PDZ" evidence="13">
    <location>
        <begin position="23"/>
        <end position="97"/>
    </location>
</feature>
<keyword evidence="3" id="KW-0597">Phosphoprotein</keyword>
<dbReference type="SMART" id="SM00456">
    <property type="entry name" value="WW"/>
    <property type="match status" value="1"/>
</dbReference>
<comment type="function">
    <text evidence="6">Plays a role in the translocation of transport vesicles from the cytoplasm to the plasma membrane. Inhibits the translocation of SLC2A4 from intracellular vesicles to the plasma membrane by STX4A binding and preventing the interaction between STX4A and VAMP2. Stimulation with insulin disrupts the interaction with STX4A, leading to increased levels of SLC2A4 at the plasma membrane. May also play a role in the regulation of insulin release by pancreatic beta cells after stimulation by glucose.</text>
</comment>
<dbReference type="GO" id="GO:0006605">
    <property type="term" value="P:protein targeting"/>
    <property type="evidence" value="ECO:0007669"/>
    <property type="project" value="Ensembl"/>
</dbReference>
<dbReference type="FunFam" id="2.30.42.10:FF:000134">
    <property type="entry name" value="syntaxin-binding protein 4 isoform X1"/>
    <property type="match status" value="1"/>
</dbReference>
<dbReference type="Gene3D" id="2.30.42.10">
    <property type="match status" value="1"/>
</dbReference>
<dbReference type="CTD" id="252983"/>
<dbReference type="InterPro" id="IPR036020">
    <property type="entry name" value="WW_dom_sf"/>
</dbReference>
<dbReference type="Gene3D" id="2.20.70.10">
    <property type="match status" value="1"/>
</dbReference>
<dbReference type="eggNOG" id="KOG3528">
    <property type="taxonomic scope" value="Eukaryota"/>
</dbReference>
<dbReference type="GO" id="GO:0050821">
    <property type="term" value="P:protein stabilization"/>
    <property type="evidence" value="ECO:0007669"/>
    <property type="project" value="Ensembl"/>
</dbReference>
<dbReference type="SUPFAM" id="SSF47473">
    <property type="entry name" value="EF-hand"/>
    <property type="match status" value="1"/>
</dbReference>
<dbReference type="CDD" id="cd00201">
    <property type="entry name" value="WW"/>
    <property type="match status" value="1"/>
</dbReference>
<dbReference type="GO" id="GO:0019905">
    <property type="term" value="F:syntaxin binding"/>
    <property type="evidence" value="ECO:0000318"/>
    <property type="project" value="GO_Central"/>
</dbReference>
<name>F7BYD6_MONDO</name>
<keyword evidence="5 10" id="KW-0175">Coiled coil</keyword>
<evidence type="ECO:0000256" key="1">
    <source>
        <dbReference type="ARBA" id="ARBA00004496"/>
    </source>
</evidence>
<dbReference type="Pfam" id="PF00397">
    <property type="entry name" value="WW"/>
    <property type="match status" value="1"/>
</dbReference>
<dbReference type="InterPro" id="IPR051342">
    <property type="entry name" value="PDZ_scaffold"/>
</dbReference>
<dbReference type="SUPFAM" id="SSF50156">
    <property type="entry name" value="PDZ domain-like"/>
    <property type="match status" value="1"/>
</dbReference>
<evidence type="ECO:0000256" key="2">
    <source>
        <dbReference type="ARBA" id="ARBA00022490"/>
    </source>
</evidence>
<dbReference type="GO" id="GO:0031410">
    <property type="term" value="C:cytoplasmic vesicle"/>
    <property type="evidence" value="ECO:0000318"/>
    <property type="project" value="GO_Central"/>
</dbReference>
<dbReference type="FunFam" id="2.20.70.10:FF:000034">
    <property type="entry name" value="syntaxin-binding protein 4 isoform X1"/>
    <property type="match status" value="1"/>
</dbReference>
<proteinExistence type="predicted"/>
<evidence type="ECO:0000256" key="11">
    <source>
        <dbReference type="SAM" id="MobiDB-lite"/>
    </source>
</evidence>
<dbReference type="Pfam" id="PF00595">
    <property type="entry name" value="PDZ"/>
    <property type="match status" value="1"/>
</dbReference>
<dbReference type="GO" id="GO:0006974">
    <property type="term" value="P:DNA damage response"/>
    <property type="evidence" value="ECO:0007669"/>
    <property type="project" value="Ensembl"/>
</dbReference>
<evidence type="ECO:0000313" key="15">
    <source>
        <dbReference type="Proteomes" id="UP000002280"/>
    </source>
</evidence>
<dbReference type="Gene3D" id="1.10.238.10">
    <property type="entry name" value="EF-hand"/>
    <property type="match status" value="1"/>
</dbReference>
<evidence type="ECO:0000256" key="3">
    <source>
        <dbReference type="ARBA" id="ARBA00022553"/>
    </source>
</evidence>
<organism evidence="14 15">
    <name type="scientific">Monodelphis domestica</name>
    <name type="common">Gray short-tailed opossum</name>
    <dbReference type="NCBI Taxonomy" id="13616"/>
    <lineage>
        <taxon>Eukaryota</taxon>
        <taxon>Metazoa</taxon>
        <taxon>Chordata</taxon>
        <taxon>Craniata</taxon>
        <taxon>Vertebrata</taxon>
        <taxon>Euteleostomi</taxon>
        <taxon>Mammalia</taxon>
        <taxon>Metatheria</taxon>
        <taxon>Didelphimorphia</taxon>
        <taxon>Didelphidae</taxon>
        <taxon>Monodelphis</taxon>
    </lineage>
</organism>
<dbReference type="GeneID" id="100014824"/>
<dbReference type="Bgee" id="ENSMODG00000014863">
    <property type="expression patterns" value="Expressed in uterine wall and 20 other cell types or tissues"/>
</dbReference>
<dbReference type="STRING" id="13616.ENSMODP00000018590"/>
<dbReference type="GO" id="GO:1902808">
    <property type="term" value="P:positive regulation of cell cycle G1/S phase transition"/>
    <property type="evidence" value="ECO:0007669"/>
    <property type="project" value="Ensembl"/>
</dbReference>
<dbReference type="Ensembl" id="ENSMODT00000018925.3">
    <property type="protein sequence ID" value="ENSMODP00000018590.3"/>
    <property type="gene ID" value="ENSMODG00000014863.3"/>
</dbReference>
<keyword evidence="4" id="KW-0677">Repeat</keyword>
<sequence length="580" mass="64492">MMTGLNGNSSEAAAFSQVAMDPAFQMITVTKEIGLGLNIVGGINRNEGPLVYIQEIIAGGDCHKDGRLKPGDQLVSINKESMIGVSFEEAKSIITRAKLRSESAWEIGFIRQKPSLSQQETTQHSVLLPSSGGCEAQVSATFNILSHPENSDQKMSSTPTPVDTTLMSFKKNQIKTGFKKREPSPITSPNNSPTDVSNTNIGPNWPDDSGPQGENISLNPSVRIKVEKLEMALNYLGIQPTEEEHKALRQQVQIDSMGTVSFGDFVQVSKDLFRLQLNEAGIGQKSAMLGAHEISHLLDSQLLACGSSEEDEVERLKHERDDALREVSKLKDSADPNTYLAKDKLLESENQRKQLAEELQNVKQESKAVIEETRALRSRLHLAEAAQRQAHGMEMDYEEVIHLLEAEIMELKAQLADHSDQSKESFQDLRKRITVLDCQLRKSETARKTFELTTEKLLNFVETIQEVLSDHSSSLTNLSDRRSMLGSQTLFPQLGRNGRNVTATLVQESRELAKSVRALMDVDCLPYGWEEAYTADGIKYFINHVTQTTSWIHPVTSALNLSCSEENEEDCPRDPPNQKS</sequence>
<dbReference type="Proteomes" id="UP000002280">
    <property type="component" value="Chromosome 2"/>
</dbReference>
<dbReference type="GeneTree" id="ENSGT00390000002226"/>
<dbReference type="PROSITE" id="PS01159">
    <property type="entry name" value="WW_DOMAIN_1"/>
    <property type="match status" value="1"/>
</dbReference>
<dbReference type="GO" id="GO:0045335">
    <property type="term" value="C:phagocytic vesicle"/>
    <property type="evidence" value="ECO:0007669"/>
    <property type="project" value="Ensembl"/>
</dbReference>
<dbReference type="CDD" id="cd06698">
    <property type="entry name" value="PDZ1_hSTXBP4-PDZ2_GgSTXBP4-like"/>
    <property type="match status" value="1"/>
</dbReference>
<dbReference type="OrthoDB" id="6022242at2759"/>
<evidence type="ECO:0000259" key="12">
    <source>
        <dbReference type="PROSITE" id="PS50020"/>
    </source>
</evidence>
<dbReference type="GO" id="GO:0008286">
    <property type="term" value="P:insulin receptor signaling pathway"/>
    <property type="evidence" value="ECO:0000318"/>
    <property type="project" value="GO_Central"/>
</dbReference>
<evidence type="ECO:0000256" key="7">
    <source>
        <dbReference type="ARBA" id="ARBA00064844"/>
    </source>
</evidence>